<sequence length="1291" mass="139578">MASSLPTAEGGGEGEQQQQYGGRTTRAQILLSFKPPMPPPLIPHIEAYVNSERSAAEQAAGCRAIIDQVLLGRITINEVVTALETYLTTTDNVLRARGIQLLAEILVGLSVMPLEDTVVHSLTIFFGARLADWHSLRAALLGSLTLLRRAPHLGAVVGEDAREVARLALENLHVQALAQHDRMLCLEFFQCLLSRHGAAIAPLGGDLVFGVCAAIEEEKDPRCLLLVFRIVESLTLVFPDSDGPVADCAEDLFDIVSRYFPISFNPQAGGGGGQDGITKSDLVTSLKRVFACTPLFAQYCIPLLLEKLSSSLQGAKVDSLNYLGYCAPHYGARVLIEHAGAVWAALKTELLPLSVPASAAAATSAEPKDAEILEQATSCLTSWVETFQEEEKDFFSHDASSTTTTEVRRRSTTTESGIFLQLILKDESVEDLIASLEDDDTTTHRWRTDEISAAAAGPGPGSSISSSSTISNNRAKLRVQATARVLSAAACASPYSCYAICSQVLTRIMGIIRGLHSESPDTGLEAQGSSLLGTEQQQNVISEDGMSSCGSINSHFLSLQQNTVCFRASKSSSSRNRDYWVAIGLEVVLQIVSAARSMAEKLCAQAATTMGQYPSSVSSSKSTRRWLDPLQILAQDLIATFCQAIAINDSKEASILRVAGLQQLASFPASLSPLSRDQLQEVLSFLREVLLSGDDDSLQTEVLNALVSISDSEDRFRGVESSRVSTGILTEVIPYLLQAVAEEGTETVQLVEKQLTALQMIGGSRPIARKMVIEGLLTTVSQDLTQQYTNDGNGEWICGKVASVLHCLSNNILPRCDSSSDTDQASAAKVALEIWTFLHSSQPWAQANEQILRWSMEAMRVAVQKCNITTQKKILQKGSEILFSCRSEDTRHTTDSSVQEGMEKVVETAKSQAASVDERGWVVGHLAAVVVSLIPSTDICNERVLLEEFVGVAIHGQSPLLTEAAAHAVASMLNKCVIAAKDKEALHLHLEDMIHLVLDKGWFAELPQKKKQSTNEGSVANDTKDVSGDHVQRRVRAICAIAWAGKGLAMRGHSRVADVASLLITLLLSGTVAEDREEDGSIRMAAAQGFSIIVEDSPVCLNKAHHAVIRPLFKQRFFHSMLAPLMEAMQKASAADVELSRLWLYRGLAHLVSGIPHSVVLTDGEKAFPLLLGGISTLCTTDPSDSESLLALLLAVSGFLVDDCTGRPIAAEHVSSLVKRLLVLVQYEHSPVVRKTALQCLGAVVGLPYAGVFPLRREVLKALLTALDDRKRVVRKEAVRCRQAWVAISFR</sequence>
<organism evidence="1 2">
    <name type="scientific">Sphagnum magellanicum</name>
    <dbReference type="NCBI Taxonomy" id="128215"/>
    <lineage>
        <taxon>Eukaryota</taxon>
        <taxon>Viridiplantae</taxon>
        <taxon>Streptophyta</taxon>
        <taxon>Embryophyta</taxon>
        <taxon>Bryophyta</taxon>
        <taxon>Sphagnophytina</taxon>
        <taxon>Sphagnopsida</taxon>
        <taxon>Sphagnales</taxon>
        <taxon>Sphagnaceae</taxon>
        <taxon>Sphagnum</taxon>
    </lineage>
</organism>
<gene>
    <name evidence="1" type="ORF">CY35_07G115500</name>
</gene>
<protein>
    <submittedName>
        <fullName evidence="1">Uncharacterized protein</fullName>
    </submittedName>
</protein>
<evidence type="ECO:0000313" key="2">
    <source>
        <dbReference type="Proteomes" id="UP000828922"/>
    </source>
</evidence>
<dbReference type="Proteomes" id="UP000828922">
    <property type="component" value="Linkage Group LG07"/>
</dbReference>
<name>A0ACB8HPA6_9BRYO</name>
<comment type="caution">
    <text evidence="1">The sequence shown here is derived from an EMBL/GenBank/DDBJ whole genome shotgun (WGS) entry which is preliminary data.</text>
</comment>
<evidence type="ECO:0000313" key="1">
    <source>
        <dbReference type="EMBL" id="KAH9558023.1"/>
    </source>
</evidence>
<accession>A0ACB8HPA6</accession>
<keyword evidence="2" id="KW-1185">Reference proteome</keyword>
<reference evidence="2" key="1">
    <citation type="journal article" date="2022" name="New Phytol.">
        <title>Phylogenomic structure and speciation in an emerging model: the Sphagnum magellanicum complex (Bryophyta).</title>
        <authorList>
            <person name="Shaw A.J."/>
            <person name="Piatkowski B."/>
            <person name="Duffy A.M."/>
            <person name="Aguero B."/>
            <person name="Imwattana K."/>
            <person name="Nieto-Lugilde M."/>
            <person name="Healey A."/>
            <person name="Weston D.J."/>
            <person name="Patel M.N."/>
            <person name="Schmutz J."/>
            <person name="Grimwood J."/>
            <person name="Yavitt J.B."/>
            <person name="Hassel K."/>
            <person name="Stenoien H.K."/>
            <person name="Flatberg K.I."/>
            <person name="Bickford C.P."/>
            <person name="Hicks K.A."/>
        </authorList>
    </citation>
    <scope>NUCLEOTIDE SEQUENCE [LARGE SCALE GENOMIC DNA]</scope>
</reference>
<proteinExistence type="predicted"/>
<dbReference type="EMBL" id="CM038913">
    <property type="protein sequence ID" value="KAH9558023.1"/>
    <property type="molecule type" value="Genomic_DNA"/>
</dbReference>